<dbReference type="InterPro" id="IPR000182">
    <property type="entry name" value="GNAT_dom"/>
</dbReference>
<organism evidence="2 3">
    <name type="scientific">Pelagimonas phthalicica</name>
    <dbReference type="NCBI Taxonomy" id="1037362"/>
    <lineage>
        <taxon>Bacteria</taxon>
        <taxon>Pseudomonadati</taxon>
        <taxon>Pseudomonadota</taxon>
        <taxon>Alphaproteobacteria</taxon>
        <taxon>Rhodobacterales</taxon>
        <taxon>Roseobacteraceae</taxon>
        <taxon>Pelagimonas</taxon>
    </lineage>
</organism>
<protein>
    <submittedName>
        <fullName evidence="2">Putative acetyltransferase</fullName>
    </submittedName>
</protein>
<evidence type="ECO:0000313" key="2">
    <source>
        <dbReference type="EMBL" id="SMX29420.1"/>
    </source>
</evidence>
<evidence type="ECO:0000259" key="1">
    <source>
        <dbReference type="PROSITE" id="PS51186"/>
    </source>
</evidence>
<feature type="domain" description="N-acetyltransferase" evidence="1">
    <location>
        <begin position="4"/>
        <end position="144"/>
    </location>
</feature>
<keyword evidence="2" id="KW-0808">Transferase</keyword>
<dbReference type="EMBL" id="FXXP01000002">
    <property type="protein sequence ID" value="SMX29420.1"/>
    <property type="molecule type" value="Genomic_DNA"/>
</dbReference>
<dbReference type="OrthoDB" id="9797417at2"/>
<dbReference type="InterPro" id="IPR016181">
    <property type="entry name" value="Acyl_CoA_acyltransferase"/>
</dbReference>
<evidence type="ECO:0000313" key="3">
    <source>
        <dbReference type="Proteomes" id="UP000225972"/>
    </source>
</evidence>
<dbReference type="Pfam" id="PF13508">
    <property type="entry name" value="Acetyltransf_7"/>
    <property type="match status" value="1"/>
</dbReference>
<dbReference type="RefSeq" id="WP_099247415.1">
    <property type="nucleotide sequence ID" value="NZ_FXXP01000002.1"/>
</dbReference>
<reference evidence="3" key="1">
    <citation type="submission" date="2017-05" db="EMBL/GenBank/DDBJ databases">
        <authorList>
            <person name="Rodrigo-Torres L."/>
            <person name="Arahal R. D."/>
            <person name="Lucena T."/>
        </authorList>
    </citation>
    <scope>NUCLEOTIDE SEQUENCE [LARGE SCALE GENOMIC DNA]</scope>
    <source>
        <strain evidence="3">CECT 8649</strain>
    </source>
</reference>
<keyword evidence="3" id="KW-1185">Reference proteome</keyword>
<dbReference type="Proteomes" id="UP000225972">
    <property type="component" value="Unassembled WGS sequence"/>
</dbReference>
<dbReference type="GO" id="GO:0016747">
    <property type="term" value="F:acyltransferase activity, transferring groups other than amino-acyl groups"/>
    <property type="evidence" value="ECO:0007669"/>
    <property type="project" value="InterPro"/>
</dbReference>
<name>A0A238JFF9_9RHOB</name>
<proteinExistence type="predicted"/>
<sequence>MSGVFLRPAKPTDAGKLGAMITDAVQARDWKPVLWTAAQDVAHAGMLIDRGWVTVAEDAEHRVLGFLAREGEMVHSLFVTQAAQGHGVGLALLNHAKACNARLELWTFVANHGARRFYKREGFVEVERTDGSTNDERLPDIRFEWHALGVKSPAAGPVLNTQSHHSEEVPQ</sequence>
<dbReference type="Gene3D" id="3.40.630.30">
    <property type="match status" value="1"/>
</dbReference>
<dbReference type="PROSITE" id="PS51186">
    <property type="entry name" value="GNAT"/>
    <property type="match status" value="1"/>
</dbReference>
<gene>
    <name evidence="2" type="ORF">TRP8649_03554</name>
</gene>
<accession>A0A238JFF9</accession>
<dbReference type="InterPro" id="IPR050276">
    <property type="entry name" value="MshD_Acetyltransferase"/>
</dbReference>
<dbReference type="SUPFAM" id="SSF55729">
    <property type="entry name" value="Acyl-CoA N-acyltransferases (Nat)"/>
    <property type="match status" value="1"/>
</dbReference>
<dbReference type="PANTHER" id="PTHR43617">
    <property type="entry name" value="L-AMINO ACID N-ACETYLTRANSFERASE"/>
    <property type="match status" value="1"/>
</dbReference>
<dbReference type="AlphaFoldDB" id="A0A238JFF9"/>